<feature type="domain" description="Integrase zinc-binding" evidence="1">
    <location>
        <begin position="2"/>
        <end position="40"/>
    </location>
</feature>
<dbReference type="OrthoDB" id="5986643at2759"/>
<dbReference type="PANTHER" id="PTHR47331">
    <property type="entry name" value="PHD-TYPE DOMAIN-CONTAINING PROTEIN"/>
    <property type="match status" value="1"/>
</dbReference>
<organism evidence="2 3">
    <name type="scientific">Araneus ventricosus</name>
    <name type="common">Orbweaver spider</name>
    <name type="synonym">Epeira ventricosa</name>
    <dbReference type="NCBI Taxonomy" id="182803"/>
    <lineage>
        <taxon>Eukaryota</taxon>
        <taxon>Metazoa</taxon>
        <taxon>Ecdysozoa</taxon>
        <taxon>Arthropoda</taxon>
        <taxon>Chelicerata</taxon>
        <taxon>Arachnida</taxon>
        <taxon>Araneae</taxon>
        <taxon>Araneomorphae</taxon>
        <taxon>Entelegynae</taxon>
        <taxon>Araneoidea</taxon>
        <taxon>Araneidae</taxon>
        <taxon>Araneus</taxon>
    </lineage>
</organism>
<dbReference type="AlphaFoldDB" id="A0A4Y2S583"/>
<dbReference type="Pfam" id="PF17921">
    <property type="entry name" value="Integrase_H2C2"/>
    <property type="match status" value="1"/>
</dbReference>
<proteinExistence type="predicted"/>
<dbReference type="InterPro" id="IPR041588">
    <property type="entry name" value="Integrase_H2C2"/>
</dbReference>
<evidence type="ECO:0000313" key="2">
    <source>
        <dbReference type="EMBL" id="GBN83053.1"/>
    </source>
</evidence>
<reference evidence="2 3" key="1">
    <citation type="journal article" date="2019" name="Sci. Rep.">
        <title>Orb-weaving spider Araneus ventricosus genome elucidates the spidroin gene catalogue.</title>
        <authorList>
            <person name="Kono N."/>
            <person name="Nakamura H."/>
            <person name="Ohtoshi R."/>
            <person name="Moran D.A.P."/>
            <person name="Shinohara A."/>
            <person name="Yoshida Y."/>
            <person name="Fujiwara M."/>
            <person name="Mori M."/>
            <person name="Tomita M."/>
            <person name="Arakawa K."/>
        </authorList>
    </citation>
    <scope>NUCLEOTIDE SEQUENCE [LARGE SCALE GENOMIC DNA]</scope>
</reference>
<name>A0A4Y2S583_ARAVE</name>
<sequence length="107" mass="12122">MKHKGSSTTLADTRSHFWIPKGRQIVQKIIRRCLICRSYSAKSADQLTSQLPEDRIAQTPPFYTGGVDFAGLIYMKHLEGMQKSYFVLFTCATTRALHLELAPTMIT</sequence>
<dbReference type="EMBL" id="BGPR01019830">
    <property type="protein sequence ID" value="GBN83053.1"/>
    <property type="molecule type" value="Genomic_DNA"/>
</dbReference>
<evidence type="ECO:0000259" key="1">
    <source>
        <dbReference type="Pfam" id="PF17921"/>
    </source>
</evidence>
<keyword evidence="3" id="KW-1185">Reference proteome</keyword>
<comment type="caution">
    <text evidence="2">The sequence shown here is derived from an EMBL/GenBank/DDBJ whole genome shotgun (WGS) entry which is preliminary data.</text>
</comment>
<accession>A0A4Y2S583</accession>
<gene>
    <name evidence="2" type="ORF">AVEN_39404_1</name>
</gene>
<protein>
    <recommendedName>
        <fullName evidence="1">Integrase zinc-binding domain-containing protein</fullName>
    </recommendedName>
</protein>
<evidence type="ECO:0000313" key="3">
    <source>
        <dbReference type="Proteomes" id="UP000499080"/>
    </source>
</evidence>
<dbReference type="Proteomes" id="UP000499080">
    <property type="component" value="Unassembled WGS sequence"/>
</dbReference>